<gene>
    <name evidence="2" type="ORF">C8035_v009365</name>
</gene>
<name>A0A4R8Q733_9PEZI</name>
<dbReference type="EMBL" id="QAPG01000054">
    <property type="protein sequence ID" value="TDZ34377.1"/>
    <property type="molecule type" value="Genomic_DNA"/>
</dbReference>
<protein>
    <submittedName>
        <fullName evidence="2">Uncharacterized protein</fullName>
    </submittedName>
</protein>
<evidence type="ECO:0000313" key="2">
    <source>
        <dbReference type="EMBL" id="TDZ34377.1"/>
    </source>
</evidence>
<accession>A0A4R8Q733</accession>
<evidence type="ECO:0000313" key="3">
    <source>
        <dbReference type="Proteomes" id="UP000295083"/>
    </source>
</evidence>
<organism evidence="2 3">
    <name type="scientific">Colletotrichum spinosum</name>
    <dbReference type="NCBI Taxonomy" id="1347390"/>
    <lineage>
        <taxon>Eukaryota</taxon>
        <taxon>Fungi</taxon>
        <taxon>Dikarya</taxon>
        <taxon>Ascomycota</taxon>
        <taxon>Pezizomycotina</taxon>
        <taxon>Sordariomycetes</taxon>
        <taxon>Hypocreomycetidae</taxon>
        <taxon>Glomerellales</taxon>
        <taxon>Glomerellaceae</taxon>
        <taxon>Colletotrichum</taxon>
        <taxon>Colletotrichum orbiculare species complex</taxon>
    </lineage>
</organism>
<feature type="compositionally biased region" description="Polar residues" evidence="1">
    <location>
        <begin position="119"/>
        <end position="128"/>
    </location>
</feature>
<dbReference type="AlphaFoldDB" id="A0A4R8Q733"/>
<evidence type="ECO:0000256" key="1">
    <source>
        <dbReference type="SAM" id="MobiDB-lite"/>
    </source>
</evidence>
<dbReference type="Proteomes" id="UP000295083">
    <property type="component" value="Unassembled WGS sequence"/>
</dbReference>
<sequence length="128" mass="13590">MSDGVYMWLPGLLGRRVDKASEKQDPETILTNRARGLGGISEDDCPRQTVFSPGLSSTADVWLPSYLPGSGDDAPRLTDVTPWGAFGVDSPLDFGSDEEVFNGSSQGAPSSPLAEDANKSPTEVTEDQ</sequence>
<reference evidence="2 3" key="1">
    <citation type="submission" date="2018-11" db="EMBL/GenBank/DDBJ databases">
        <title>Genome sequence and assembly of Colletotrichum spinosum.</title>
        <authorList>
            <person name="Gan P."/>
            <person name="Shirasu K."/>
        </authorList>
    </citation>
    <scope>NUCLEOTIDE SEQUENCE [LARGE SCALE GENOMIC DNA]</scope>
    <source>
        <strain evidence="2 3">CBS 515.97</strain>
    </source>
</reference>
<proteinExistence type="predicted"/>
<feature type="region of interest" description="Disordered" evidence="1">
    <location>
        <begin position="89"/>
        <end position="128"/>
    </location>
</feature>
<comment type="caution">
    <text evidence="2">The sequence shown here is derived from an EMBL/GenBank/DDBJ whole genome shotgun (WGS) entry which is preliminary data.</text>
</comment>
<keyword evidence="3" id="KW-1185">Reference proteome</keyword>